<comment type="similarity">
    <text evidence="2">Belongs to the nucleotide-sugar transporter family. UDP-galactose:UMP antiporter (TC 2.A.7.11) subfamily.</text>
</comment>
<feature type="domain" description="Aminotransferase-like plant mobile" evidence="10">
    <location>
        <begin position="2"/>
        <end position="183"/>
    </location>
</feature>
<name>A0A6A3CWT4_HIBSY</name>
<keyword evidence="4" id="KW-0050">Antiport</keyword>
<dbReference type="AlphaFoldDB" id="A0A6A3CWT4"/>
<evidence type="ECO:0000256" key="3">
    <source>
        <dbReference type="ARBA" id="ARBA00022448"/>
    </source>
</evidence>
<evidence type="ECO:0000256" key="4">
    <source>
        <dbReference type="ARBA" id="ARBA00022449"/>
    </source>
</evidence>
<dbReference type="GO" id="GO:0015297">
    <property type="term" value="F:antiporter activity"/>
    <property type="evidence" value="ECO:0007669"/>
    <property type="project" value="UniProtKB-KW"/>
</dbReference>
<dbReference type="EMBL" id="VEPZ02000089">
    <property type="protein sequence ID" value="KAE8733770.1"/>
    <property type="molecule type" value="Genomic_DNA"/>
</dbReference>
<evidence type="ECO:0000313" key="11">
    <source>
        <dbReference type="EMBL" id="KAE8733770.1"/>
    </source>
</evidence>
<evidence type="ECO:0000256" key="7">
    <source>
        <dbReference type="ARBA" id="ARBA00023136"/>
    </source>
</evidence>
<reference evidence="11" key="1">
    <citation type="submission" date="2019-09" db="EMBL/GenBank/DDBJ databases">
        <title>Draft genome information of white flower Hibiscus syriacus.</title>
        <authorList>
            <person name="Kim Y.-M."/>
        </authorList>
    </citation>
    <scope>NUCLEOTIDE SEQUENCE [LARGE SCALE GENOMIC DNA]</scope>
    <source>
        <strain evidence="11">YM2019G1</strain>
    </source>
</reference>
<feature type="transmembrane region" description="Helical" evidence="9">
    <location>
        <begin position="444"/>
        <end position="463"/>
    </location>
</feature>
<dbReference type="InterPro" id="IPR019557">
    <property type="entry name" value="AminoTfrase-like_pln_mobile"/>
</dbReference>
<evidence type="ECO:0000256" key="8">
    <source>
        <dbReference type="SAM" id="MobiDB-lite"/>
    </source>
</evidence>
<protein>
    <submittedName>
        <fullName evidence="11">UDP-galactose/UDP-glucose transporter 5B</fullName>
    </submittedName>
</protein>
<feature type="transmembrane region" description="Helical" evidence="9">
    <location>
        <begin position="542"/>
        <end position="562"/>
    </location>
</feature>
<dbReference type="GO" id="GO:0046964">
    <property type="term" value="F:3'-phosphoadenosine 5'-phosphosulfate transmembrane transporter activity"/>
    <property type="evidence" value="ECO:0007669"/>
    <property type="project" value="TreeGrafter"/>
</dbReference>
<comment type="caution">
    <text evidence="11">The sequence shown here is derived from an EMBL/GenBank/DDBJ whole genome shotgun (WGS) entry which is preliminary data.</text>
</comment>
<accession>A0A6A3CWT4</accession>
<evidence type="ECO:0000256" key="2">
    <source>
        <dbReference type="ARBA" id="ARBA00008349"/>
    </source>
</evidence>
<gene>
    <name evidence="11" type="ORF">F3Y22_tig00000991pilonHSYRG00092</name>
</gene>
<dbReference type="PANTHER" id="PTHR10778:SF13">
    <property type="entry name" value="ADENOSINE 3'-PHOSPHO 5'-PHOSPHOSULFATE TRANSPORTER 1"/>
    <property type="match status" value="1"/>
</dbReference>
<dbReference type="GO" id="GO:0000139">
    <property type="term" value="C:Golgi membrane"/>
    <property type="evidence" value="ECO:0007669"/>
    <property type="project" value="TreeGrafter"/>
</dbReference>
<feature type="region of interest" description="Disordered" evidence="8">
    <location>
        <begin position="856"/>
        <end position="877"/>
    </location>
</feature>
<dbReference type="Pfam" id="PF10536">
    <property type="entry name" value="PMD"/>
    <property type="match status" value="1"/>
</dbReference>
<keyword evidence="3" id="KW-0813">Transport</keyword>
<evidence type="ECO:0000256" key="5">
    <source>
        <dbReference type="ARBA" id="ARBA00022692"/>
    </source>
</evidence>
<comment type="subcellular location">
    <subcellularLocation>
        <location evidence="1">Membrane</location>
        <topology evidence="1">Multi-pass membrane protein</topology>
    </subcellularLocation>
</comment>
<evidence type="ECO:0000259" key="10">
    <source>
        <dbReference type="Pfam" id="PF10536"/>
    </source>
</evidence>
<proteinExistence type="inferred from homology"/>
<dbReference type="InterPro" id="IPR013657">
    <property type="entry name" value="SCL35B1-4/HUT1"/>
</dbReference>
<keyword evidence="12" id="KW-1185">Reference proteome</keyword>
<evidence type="ECO:0000256" key="1">
    <source>
        <dbReference type="ARBA" id="ARBA00004141"/>
    </source>
</evidence>
<dbReference type="Proteomes" id="UP000436088">
    <property type="component" value="Unassembled WGS sequence"/>
</dbReference>
<dbReference type="PANTHER" id="PTHR10778">
    <property type="entry name" value="SOLUTE CARRIER FAMILY 35 MEMBER B"/>
    <property type="match status" value="1"/>
</dbReference>
<keyword evidence="5 9" id="KW-0812">Transmembrane</keyword>
<feature type="region of interest" description="Disordered" evidence="8">
    <location>
        <begin position="226"/>
        <end position="249"/>
    </location>
</feature>
<keyword evidence="7 9" id="KW-0472">Membrane</keyword>
<dbReference type="GO" id="GO:0005789">
    <property type="term" value="C:endoplasmic reticulum membrane"/>
    <property type="evidence" value="ECO:0007669"/>
    <property type="project" value="TreeGrafter"/>
</dbReference>
<keyword evidence="6 9" id="KW-1133">Transmembrane helix</keyword>
<organism evidence="11 12">
    <name type="scientific">Hibiscus syriacus</name>
    <name type="common">Rose of Sharon</name>
    <dbReference type="NCBI Taxonomy" id="106335"/>
    <lineage>
        <taxon>Eukaryota</taxon>
        <taxon>Viridiplantae</taxon>
        <taxon>Streptophyta</taxon>
        <taxon>Embryophyta</taxon>
        <taxon>Tracheophyta</taxon>
        <taxon>Spermatophyta</taxon>
        <taxon>Magnoliopsida</taxon>
        <taxon>eudicotyledons</taxon>
        <taxon>Gunneridae</taxon>
        <taxon>Pentapetalae</taxon>
        <taxon>rosids</taxon>
        <taxon>malvids</taxon>
        <taxon>Malvales</taxon>
        <taxon>Malvaceae</taxon>
        <taxon>Malvoideae</taxon>
        <taxon>Hibiscus</taxon>
    </lineage>
</organism>
<evidence type="ECO:0000256" key="6">
    <source>
        <dbReference type="ARBA" id="ARBA00022989"/>
    </source>
</evidence>
<sequence>MLLLLQSWAWHRLPFLTPISRTAVDFPLAGRWRHKIEGTGLVHNNIKEFRLKIDIKAKKEFNWRPYMNGEILVLIPHDILDGCQYWCAVTPLINFAFVEIQFGDRVLRQFHFHQPIPRSPWDHDLLQILDGRRQVNWVETHDQLHRFDGRRKENVNWVENHAIYINAWNNRASFMPILDDIQDDDFNFETSAYLAYFLDNGKPFLTTIVERRQFLRFKKRFSKAEYSIPSGSGGSSQQPEAEMTDVDNSAPQPFGDAYIPEFVQPDASIYSPMFSSTYDFEHMSVQMPPTNEEDGYHTPEQLQRPQRIRHVRGITRGAGGIGSPEQLQVERIVWLPILHGPTLFSPSMDCMDCMVTFGELGVHGGRWACMAVHGGRWTCLGMHGGRWAFMGVHGGRWACMGVAGRSQGMHGDLPGRWACMATCAEWAMAESLPTADEVKDNKSWKGIFAVSGIMITLVIYGVLQERIMRVPYGTSKKALNPVAPVYKYCLISVTNILTTTCQYEALKYVSFPVQTLAKCAKMIPVMIWGTFIMQKTYKGFDYLVAFLVTLGCSIFILFPAGIDLSPYGKGRENTVWGISDGWSLGYRSETYFLTIKIHTDAFLVTGSSKYKDVYPDRTKSQLPISQWVKSVRFASEPNVHSGYSGHPTWPDIGFDGFTSTFQDKLFKGYNMEIHNQIFYTTLCSCVLSFTGLVLQGHLLPAVDFVYRCNDCFLDIVLLSTVSSNNQSILISYTIRNFGALTFAAIMTTRQLVSSCCHASGSAIPLAGNNGWGRSENGTDFSTYYRCRSDPATLSSNQRTRIYSRGTYNRIERHCQSPFLDQISIWECMAFGSPTEEAGTMLEKSRRLQPWSIKDYNPDAAGKKTPHQALGPDHWQIG</sequence>
<evidence type="ECO:0000256" key="9">
    <source>
        <dbReference type="SAM" id="Phobius"/>
    </source>
</evidence>
<dbReference type="Pfam" id="PF08449">
    <property type="entry name" value="UAA"/>
    <property type="match status" value="2"/>
</dbReference>
<evidence type="ECO:0000313" key="12">
    <source>
        <dbReference type="Proteomes" id="UP000436088"/>
    </source>
</evidence>